<protein>
    <submittedName>
        <fullName evidence="1">Uncharacterized protein</fullName>
    </submittedName>
</protein>
<sequence length="265" mass="30902">VIKLVDNLKIADYKTNLGLMIKTVPVVAVPYYWTPEWHEFYMRSEADEIQTFTWGFRTEIIGRFFRHEWTLKIHSPMFPGEMFTGEFSGANYNIEDLPYTETFRVTPKEGDPEDFADLEITLVSETSKIVQVQYKLTLKPNWHWDGYSIPSILVPIWLPLQVEYWGKLACIPDFSYEARGTLSLPHYPDTYPNTPPEDQPDNGWSYDIEDSYKFRGWLGHTQTIQRDTPIKIGLSRVSYDLNGCFNSVIHSYEVKEDGDYLIIGE</sequence>
<accession>X1UW32</accession>
<gene>
    <name evidence="1" type="ORF">S12H4_38979</name>
</gene>
<organism evidence="1">
    <name type="scientific">marine sediment metagenome</name>
    <dbReference type="NCBI Taxonomy" id="412755"/>
    <lineage>
        <taxon>unclassified sequences</taxon>
        <taxon>metagenomes</taxon>
        <taxon>ecological metagenomes</taxon>
    </lineage>
</organism>
<comment type="caution">
    <text evidence="1">The sequence shown here is derived from an EMBL/GenBank/DDBJ whole genome shotgun (WGS) entry which is preliminary data.</text>
</comment>
<name>X1UW32_9ZZZZ</name>
<reference evidence="1" key="1">
    <citation type="journal article" date="2014" name="Front. Microbiol.">
        <title>High frequency of phylogenetically diverse reductive dehalogenase-homologous genes in deep subseafloor sedimentary metagenomes.</title>
        <authorList>
            <person name="Kawai M."/>
            <person name="Futagami T."/>
            <person name="Toyoda A."/>
            <person name="Takaki Y."/>
            <person name="Nishi S."/>
            <person name="Hori S."/>
            <person name="Arai W."/>
            <person name="Tsubouchi T."/>
            <person name="Morono Y."/>
            <person name="Uchiyama I."/>
            <person name="Ito T."/>
            <person name="Fujiyama A."/>
            <person name="Inagaki F."/>
            <person name="Takami H."/>
        </authorList>
    </citation>
    <scope>NUCLEOTIDE SEQUENCE</scope>
    <source>
        <strain evidence="1">Expedition CK06-06</strain>
    </source>
</reference>
<dbReference type="EMBL" id="BARW01023516">
    <property type="protein sequence ID" value="GAI96559.1"/>
    <property type="molecule type" value="Genomic_DNA"/>
</dbReference>
<evidence type="ECO:0000313" key="1">
    <source>
        <dbReference type="EMBL" id="GAI96559.1"/>
    </source>
</evidence>
<feature type="non-terminal residue" evidence="1">
    <location>
        <position position="1"/>
    </location>
</feature>
<proteinExistence type="predicted"/>
<dbReference type="AlphaFoldDB" id="X1UW32"/>
<feature type="non-terminal residue" evidence="1">
    <location>
        <position position="265"/>
    </location>
</feature>